<comment type="caution">
    <text evidence="11">The sequence shown here is derived from an EMBL/GenBank/DDBJ whole genome shotgun (WGS) entry which is preliminary data.</text>
</comment>
<keyword evidence="4" id="KW-0808">Transferase</keyword>
<dbReference type="Pfam" id="PF02518">
    <property type="entry name" value="HATPase_c"/>
    <property type="match status" value="1"/>
</dbReference>
<evidence type="ECO:0000256" key="5">
    <source>
        <dbReference type="ARBA" id="ARBA00022741"/>
    </source>
</evidence>
<dbReference type="PANTHER" id="PTHR43065">
    <property type="entry name" value="SENSOR HISTIDINE KINASE"/>
    <property type="match status" value="1"/>
</dbReference>
<evidence type="ECO:0000256" key="3">
    <source>
        <dbReference type="ARBA" id="ARBA00022553"/>
    </source>
</evidence>
<dbReference type="AlphaFoldDB" id="A0A081PEY1"/>
<feature type="domain" description="Histidine kinase" evidence="10">
    <location>
        <begin position="214"/>
        <end position="421"/>
    </location>
</feature>
<dbReference type="OrthoDB" id="1931120at2"/>
<evidence type="ECO:0000256" key="4">
    <source>
        <dbReference type="ARBA" id="ARBA00022679"/>
    </source>
</evidence>
<keyword evidence="9" id="KW-0472">Membrane</keyword>
<dbReference type="RefSeq" id="WP_037442455.1">
    <property type="nucleotide sequence ID" value="NZ_JNFF01000076.1"/>
</dbReference>
<dbReference type="Pfam" id="PF13188">
    <property type="entry name" value="PAS_8"/>
    <property type="match status" value="1"/>
</dbReference>
<evidence type="ECO:0000256" key="2">
    <source>
        <dbReference type="ARBA" id="ARBA00012438"/>
    </source>
</evidence>
<evidence type="ECO:0000256" key="7">
    <source>
        <dbReference type="ARBA" id="ARBA00022840"/>
    </source>
</evidence>
<proteinExistence type="predicted"/>
<protein>
    <recommendedName>
        <fullName evidence="2">histidine kinase</fullName>
        <ecNumber evidence="2">2.7.13.3</ecNumber>
    </recommendedName>
</protein>
<dbReference type="Proteomes" id="UP000028007">
    <property type="component" value="Unassembled WGS sequence"/>
</dbReference>
<dbReference type="EMBL" id="JNFF01000076">
    <property type="protein sequence ID" value="KEQ29254.1"/>
    <property type="molecule type" value="Genomic_DNA"/>
</dbReference>
<dbReference type="eggNOG" id="COG5000">
    <property type="taxonomic scope" value="Bacteria"/>
</dbReference>
<dbReference type="GO" id="GO:0000160">
    <property type="term" value="P:phosphorelay signal transduction system"/>
    <property type="evidence" value="ECO:0007669"/>
    <property type="project" value="UniProtKB-KW"/>
</dbReference>
<reference evidence="11 12" key="1">
    <citation type="journal article" date="1992" name="Int. J. Syst. Bacteriol.">
        <title>Sphingobacterium antarcticus sp. nov. a Psychrotrophic Bacterium from the Soils of Schirmacher Oasis, Antarctica.</title>
        <authorList>
            <person name="Shivaji S."/>
            <person name="Ray M.K."/>
            <person name="Rao N.S."/>
            <person name="Saiserr L."/>
            <person name="Jagannadham M.V."/>
            <person name="Kumar G.S."/>
            <person name="Reddy G."/>
            <person name="Bhargava P.M."/>
        </authorList>
    </citation>
    <scope>NUCLEOTIDE SEQUENCE [LARGE SCALE GENOMIC DNA]</scope>
    <source>
        <strain evidence="11 12">4BY</strain>
    </source>
</reference>
<dbReference type="PANTHER" id="PTHR43065:SF10">
    <property type="entry name" value="PEROXIDE STRESS-ACTIVATED HISTIDINE KINASE MAK3"/>
    <property type="match status" value="1"/>
</dbReference>
<evidence type="ECO:0000259" key="10">
    <source>
        <dbReference type="PROSITE" id="PS50109"/>
    </source>
</evidence>
<dbReference type="SUPFAM" id="SSF55874">
    <property type="entry name" value="ATPase domain of HSP90 chaperone/DNA topoisomerase II/histidine kinase"/>
    <property type="match status" value="1"/>
</dbReference>
<evidence type="ECO:0000256" key="6">
    <source>
        <dbReference type="ARBA" id="ARBA00022777"/>
    </source>
</evidence>
<dbReference type="Gene3D" id="6.10.340.10">
    <property type="match status" value="1"/>
</dbReference>
<keyword evidence="7" id="KW-0067">ATP-binding</keyword>
<evidence type="ECO:0000313" key="11">
    <source>
        <dbReference type="EMBL" id="KEQ29254.1"/>
    </source>
</evidence>
<dbReference type="InterPro" id="IPR000014">
    <property type="entry name" value="PAS"/>
</dbReference>
<evidence type="ECO:0000256" key="1">
    <source>
        <dbReference type="ARBA" id="ARBA00000085"/>
    </source>
</evidence>
<dbReference type="PRINTS" id="PR00344">
    <property type="entry name" value="BCTRLSENSOR"/>
</dbReference>
<keyword evidence="5" id="KW-0547">Nucleotide-binding</keyword>
<organism evidence="11 12">
    <name type="scientific">Pedobacter antarcticus 4BY</name>
    <dbReference type="NCBI Taxonomy" id="1358423"/>
    <lineage>
        <taxon>Bacteria</taxon>
        <taxon>Pseudomonadati</taxon>
        <taxon>Bacteroidota</taxon>
        <taxon>Sphingobacteriia</taxon>
        <taxon>Sphingobacteriales</taxon>
        <taxon>Sphingobacteriaceae</taxon>
        <taxon>Pedobacter</taxon>
    </lineage>
</organism>
<dbReference type="SMART" id="SM00387">
    <property type="entry name" value="HATPase_c"/>
    <property type="match status" value="1"/>
</dbReference>
<keyword evidence="9" id="KW-1133">Transmembrane helix</keyword>
<keyword evidence="6 11" id="KW-0418">Kinase</keyword>
<dbReference type="InterPro" id="IPR004358">
    <property type="entry name" value="Sig_transdc_His_kin-like_C"/>
</dbReference>
<dbReference type="InterPro" id="IPR036890">
    <property type="entry name" value="HATPase_C_sf"/>
</dbReference>
<evidence type="ECO:0000313" key="12">
    <source>
        <dbReference type="Proteomes" id="UP000028007"/>
    </source>
</evidence>
<keyword evidence="12" id="KW-1185">Reference proteome</keyword>
<dbReference type="InterPro" id="IPR003594">
    <property type="entry name" value="HATPase_dom"/>
</dbReference>
<comment type="catalytic activity">
    <reaction evidence="1">
        <text>ATP + protein L-histidine = ADP + protein N-phospho-L-histidine.</text>
        <dbReference type="EC" id="2.7.13.3"/>
    </reaction>
</comment>
<evidence type="ECO:0000256" key="8">
    <source>
        <dbReference type="ARBA" id="ARBA00023012"/>
    </source>
</evidence>
<keyword evidence="3" id="KW-0597">Phosphoprotein</keyword>
<keyword evidence="8" id="KW-0902">Two-component regulatory system</keyword>
<feature type="transmembrane region" description="Helical" evidence="9">
    <location>
        <begin position="31"/>
        <end position="51"/>
    </location>
</feature>
<dbReference type="PROSITE" id="PS50109">
    <property type="entry name" value="HIS_KIN"/>
    <property type="match status" value="1"/>
</dbReference>
<dbReference type="EC" id="2.7.13.3" evidence="2"/>
<sequence length="421" mass="47796">MKLKTKYLLFTGICHVVCLVLSYLILEKHPLIFMIAEILILLSFFLAWKLYKDLILPLEYLREGIRAIKEKDFTVKFLQTGKKDVDELVMVYNHMIDELRIERTKQEEQHFFLDKLIETSPTGIIILDYNGELKQVNSTASELLRLLPDLLDKQLKNMKIGESELIRSGSLRTFKVQKSHFLDHGFPRVFMMIEEVTAEIFEAEKQVYSKVIRMMAHEVNNTVGPVNSIMDMTLQNAVLWADQKNIALQKALGVAMDRNHNLNLFMRNFADLVKLSPVNKTSVDVSKLVNSAADLMHFTVENKVIRLLVKGSETPFHIQADALQLEQALLNILKNSIEAISDSGEISLNLYPEQGKLVILDNGSGLSGGVDEILFSPFFTTKKDGQGIGLTLVREILINHGFEFSLQTTADGLTAFSIFFK</sequence>
<dbReference type="GO" id="GO:0004673">
    <property type="term" value="F:protein histidine kinase activity"/>
    <property type="evidence" value="ECO:0007669"/>
    <property type="project" value="UniProtKB-EC"/>
</dbReference>
<name>A0A081PEY1_9SPHI</name>
<dbReference type="InterPro" id="IPR005467">
    <property type="entry name" value="His_kinase_dom"/>
</dbReference>
<dbReference type="GO" id="GO:0005524">
    <property type="term" value="F:ATP binding"/>
    <property type="evidence" value="ECO:0007669"/>
    <property type="project" value="UniProtKB-KW"/>
</dbReference>
<feature type="transmembrane region" description="Helical" evidence="9">
    <location>
        <begin position="7"/>
        <end position="25"/>
    </location>
</feature>
<evidence type="ECO:0000256" key="9">
    <source>
        <dbReference type="SAM" id="Phobius"/>
    </source>
</evidence>
<accession>A0A081PEY1</accession>
<dbReference type="Gene3D" id="3.30.565.10">
    <property type="entry name" value="Histidine kinase-like ATPase, C-terminal domain"/>
    <property type="match status" value="1"/>
</dbReference>
<gene>
    <name evidence="11" type="ORF">N180_17720</name>
</gene>
<keyword evidence="9" id="KW-0812">Transmembrane</keyword>